<reference evidence="2" key="1">
    <citation type="submission" date="2025-08" db="UniProtKB">
        <authorList>
            <consortium name="RefSeq"/>
        </authorList>
    </citation>
    <scope>IDENTIFICATION</scope>
    <source>
        <tissue evidence="2">Gonads</tissue>
    </source>
</reference>
<accession>A0A6J2Y5M4</accession>
<proteinExistence type="predicted"/>
<dbReference type="RefSeq" id="XP_030758319.1">
    <property type="nucleotide sequence ID" value="XM_030902459.1"/>
</dbReference>
<evidence type="ECO:0000313" key="2">
    <source>
        <dbReference type="RefSeq" id="XP_030758319.1"/>
    </source>
</evidence>
<dbReference type="GeneID" id="115884018"/>
<evidence type="ECO:0000313" key="1">
    <source>
        <dbReference type="Proteomes" id="UP000504635"/>
    </source>
</evidence>
<dbReference type="InterPro" id="IPR008042">
    <property type="entry name" value="Retrotrans_Pao"/>
</dbReference>
<dbReference type="GO" id="GO:0071897">
    <property type="term" value="P:DNA biosynthetic process"/>
    <property type="evidence" value="ECO:0007669"/>
    <property type="project" value="UniProtKB-ARBA"/>
</dbReference>
<dbReference type="OrthoDB" id="6773677at2759"/>
<gene>
    <name evidence="2" type="primary">LOC115884018</name>
</gene>
<dbReference type="PANTHER" id="PTHR47331:SF4">
    <property type="entry name" value="PEPTIDASE S1 DOMAIN-CONTAINING PROTEIN"/>
    <property type="match status" value="1"/>
</dbReference>
<organism evidence="1 2">
    <name type="scientific">Sitophilus oryzae</name>
    <name type="common">Rice weevil</name>
    <name type="synonym">Curculio oryzae</name>
    <dbReference type="NCBI Taxonomy" id="7048"/>
    <lineage>
        <taxon>Eukaryota</taxon>
        <taxon>Metazoa</taxon>
        <taxon>Ecdysozoa</taxon>
        <taxon>Arthropoda</taxon>
        <taxon>Hexapoda</taxon>
        <taxon>Insecta</taxon>
        <taxon>Pterygota</taxon>
        <taxon>Neoptera</taxon>
        <taxon>Endopterygota</taxon>
        <taxon>Coleoptera</taxon>
        <taxon>Polyphaga</taxon>
        <taxon>Cucujiformia</taxon>
        <taxon>Curculionidae</taxon>
        <taxon>Dryophthorinae</taxon>
        <taxon>Sitophilus</taxon>
    </lineage>
</organism>
<dbReference type="PANTHER" id="PTHR47331">
    <property type="entry name" value="PHD-TYPE DOMAIN-CONTAINING PROTEIN"/>
    <property type="match status" value="1"/>
</dbReference>
<dbReference type="KEGG" id="soy:115884018"/>
<protein>
    <submittedName>
        <fullName evidence="2">Uncharacterized protein LOC115884018</fullName>
    </submittedName>
</protein>
<dbReference type="Proteomes" id="UP000504635">
    <property type="component" value="Unplaced"/>
</dbReference>
<dbReference type="AlphaFoldDB" id="A0A6J2Y5M4"/>
<name>A0A6J2Y5M4_SITOR</name>
<dbReference type="SUPFAM" id="SSF56672">
    <property type="entry name" value="DNA/RNA polymerases"/>
    <property type="match status" value="1"/>
</dbReference>
<dbReference type="InterPro" id="IPR043502">
    <property type="entry name" value="DNA/RNA_pol_sf"/>
</dbReference>
<keyword evidence="1" id="KW-1185">Reference proteome</keyword>
<dbReference type="Pfam" id="PF05380">
    <property type="entry name" value="Peptidase_A17"/>
    <property type="match status" value="1"/>
</dbReference>
<sequence length="624" mass="70755">MTNLGIGEGITEIKHYVDCKIYSAGENFSMMNTFLVINKIADIIPSVSVDIGKINIPIGINLADKAFGDSGKIDILLGSRIFWQLLSEGQISLGKGYPKIQNTKLGWVVVGPVDFSNGRTNTNQYCKLAVNTLDQQLERFWQLEEFPIKRKLNVEEQKCEDTFKQNTVRNRSGRFVVELPTRDSPEVLGNSLGMAINRFGKLEKRFTSQISFKEEYSQFMRNYLDLGHMTKVGDLPIIYESEENTKGMYYLPHHGVLKETSTTTKLRTVFDVSSPADNGVSLNNILMVGAKLQQDLFQILIRFRQHQIVISGDIEKMYRQVLIKENQRDLQRILWRFDTSDPIGVYRLNTITYGTGPAAYLAVRCLTQLAHDYVDVYPIASQVILRDFYMDDLLTGSDTIQDAIRLRKEIDTILRSAGFILRKWMSNYKEVLDGETSDIEQYIVEDGDQHKTLGLGWNSKTDLLYFQLGMEILDYNLQKVTKRKILSLVAQIFDPLGLVGPILVKAKLILQALWRLTLDWDDEVPLDIKITWGSFQNQIAALNKLHIPRKTVCKDSVGTQLHCFSDASESAYGACVYLRSQDEFGKITCRLICSKSRIAPLKVISLPRLELCGALLAARLGAEV</sequence>
<dbReference type="CDD" id="cd01644">
    <property type="entry name" value="RT_pepA17"/>
    <property type="match status" value="1"/>
</dbReference>
<dbReference type="InParanoid" id="A0A6J2Y5M4"/>